<dbReference type="Proteomes" id="UP000282529">
    <property type="component" value="Unassembled WGS sequence"/>
</dbReference>
<gene>
    <name evidence="1" type="ORF">EH198_20360</name>
</gene>
<dbReference type="RefSeq" id="WP_124697355.1">
    <property type="nucleotide sequence ID" value="NZ_JBHUFE010000032.1"/>
</dbReference>
<organism evidence="1 2">
    <name type="scientific">Paenibacillus rhizophilus</name>
    <dbReference type="NCBI Taxonomy" id="1850366"/>
    <lineage>
        <taxon>Bacteria</taxon>
        <taxon>Bacillati</taxon>
        <taxon>Bacillota</taxon>
        <taxon>Bacilli</taxon>
        <taxon>Bacillales</taxon>
        <taxon>Paenibacillaceae</taxon>
        <taxon>Paenibacillus</taxon>
    </lineage>
</organism>
<evidence type="ECO:0000313" key="2">
    <source>
        <dbReference type="Proteomes" id="UP000282529"/>
    </source>
</evidence>
<dbReference type="AlphaFoldDB" id="A0A3N9NZB6"/>
<evidence type="ECO:0000313" key="1">
    <source>
        <dbReference type="EMBL" id="RQW08985.1"/>
    </source>
</evidence>
<proteinExistence type="predicted"/>
<protein>
    <submittedName>
        <fullName evidence="1">Uncharacterized protein</fullName>
    </submittedName>
</protein>
<sequence>MHAEKSKEMNRQWQKHEQLAEEQVAEESVHSIAKAQAEYEKLMRFFYFEKYFQGEIQYFSNYIYLLHCISCFIIDRDGNHRKEHPCHEKQHP</sequence>
<comment type="caution">
    <text evidence="1">The sequence shown here is derived from an EMBL/GenBank/DDBJ whole genome shotgun (WGS) entry which is preliminary data.</text>
</comment>
<keyword evidence="2" id="KW-1185">Reference proteome</keyword>
<name>A0A3N9NZB6_9BACL</name>
<dbReference type="EMBL" id="RQPI01000016">
    <property type="protein sequence ID" value="RQW08985.1"/>
    <property type="molecule type" value="Genomic_DNA"/>
</dbReference>
<accession>A0A3N9NZB6</accession>
<reference evidence="1 2" key="1">
    <citation type="submission" date="2018-11" db="EMBL/GenBank/DDBJ databases">
        <title>Genome sequence of strain 7197.</title>
        <authorList>
            <person name="Gao J."/>
            <person name="Sun J."/>
        </authorList>
    </citation>
    <scope>NUCLEOTIDE SEQUENCE [LARGE SCALE GENOMIC DNA]</scope>
    <source>
        <strain evidence="1 2">7197</strain>
    </source>
</reference>